<protein>
    <recommendedName>
        <fullName evidence="1">SRR1-like domain-containing protein</fullName>
    </recommendedName>
</protein>
<accession>A0AA40E1N8</accession>
<evidence type="ECO:0000313" key="3">
    <source>
        <dbReference type="Proteomes" id="UP001172102"/>
    </source>
</evidence>
<feature type="domain" description="SRR1-like" evidence="1">
    <location>
        <begin position="220"/>
        <end position="333"/>
    </location>
</feature>
<dbReference type="Proteomes" id="UP001172102">
    <property type="component" value="Unassembled WGS sequence"/>
</dbReference>
<keyword evidence="3" id="KW-1185">Reference proteome</keyword>
<dbReference type="PANTHER" id="PTHR42080">
    <property type="entry name" value="SRR1 DOMAIN-CONTAINING PROTEIN"/>
    <property type="match status" value="1"/>
</dbReference>
<dbReference type="Pfam" id="PF07985">
    <property type="entry name" value="SRR1"/>
    <property type="match status" value="1"/>
</dbReference>
<sequence>MDSGLAPPKATPSGLTRIRPGIEHLKPVGNFGPRRRPELDAYTGWKKRHRSLGYLSILEDIYNRLKAPFFSKAALLKVCEAFELWTDGRYNNHPLFLTDLRGRMFEFTNQRCKEFMGLGEKNLADSEIGYFLQPLVQYAPINHLKSCFRPGDISPNYLPTTVVYTLQKYNKKTNQFIPDDSEKTNPNFSNMLANFVRDRQTWRNTDHFRHLAATLAAITPPPNINKIIAFGCGTLEHKDKRIRLAQRSNSGVISCWAQNPAYPRADKEILEGFGYKLVQDPVGFIKVDEHSVVVSIRPDVPVRQIVADIAEPAVMVWEGVPNVESTTESQLEDPDPCPD</sequence>
<dbReference type="AlphaFoldDB" id="A0AA40E1N8"/>
<dbReference type="InterPro" id="IPR012942">
    <property type="entry name" value="SRR1-like"/>
</dbReference>
<evidence type="ECO:0000259" key="1">
    <source>
        <dbReference type="Pfam" id="PF07985"/>
    </source>
</evidence>
<proteinExistence type="predicted"/>
<organism evidence="2 3">
    <name type="scientific">Lasiosphaeris hirsuta</name>
    <dbReference type="NCBI Taxonomy" id="260670"/>
    <lineage>
        <taxon>Eukaryota</taxon>
        <taxon>Fungi</taxon>
        <taxon>Dikarya</taxon>
        <taxon>Ascomycota</taxon>
        <taxon>Pezizomycotina</taxon>
        <taxon>Sordariomycetes</taxon>
        <taxon>Sordariomycetidae</taxon>
        <taxon>Sordariales</taxon>
        <taxon>Lasiosphaeriaceae</taxon>
        <taxon>Lasiosphaeris</taxon>
    </lineage>
</organism>
<dbReference type="PANTHER" id="PTHR42080:SF3">
    <property type="entry name" value="SRR1-LIKE DOMAIN-CONTAINING PROTEIN"/>
    <property type="match status" value="1"/>
</dbReference>
<comment type="caution">
    <text evidence="2">The sequence shown here is derived from an EMBL/GenBank/DDBJ whole genome shotgun (WGS) entry which is preliminary data.</text>
</comment>
<gene>
    <name evidence="2" type="ORF">B0H67DRAFT_644143</name>
</gene>
<name>A0AA40E1N8_9PEZI</name>
<dbReference type="EMBL" id="JAUKUA010000003">
    <property type="protein sequence ID" value="KAK0720951.1"/>
    <property type="molecule type" value="Genomic_DNA"/>
</dbReference>
<reference evidence="2" key="1">
    <citation type="submission" date="2023-06" db="EMBL/GenBank/DDBJ databases">
        <title>Genome-scale phylogeny and comparative genomics of the fungal order Sordariales.</title>
        <authorList>
            <consortium name="Lawrence Berkeley National Laboratory"/>
            <person name="Hensen N."/>
            <person name="Bonometti L."/>
            <person name="Westerberg I."/>
            <person name="Brannstrom I.O."/>
            <person name="Guillou S."/>
            <person name="Cros-Aarteil S."/>
            <person name="Calhoun S."/>
            <person name="Haridas S."/>
            <person name="Kuo A."/>
            <person name="Mondo S."/>
            <person name="Pangilinan J."/>
            <person name="Riley R."/>
            <person name="Labutti K."/>
            <person name="Andreopoulos B."/>
            <person name="Lipzen A."/>
            <person name="Chen C."/>
            <person name="Yanf M."/>
            <person name="Daum C."/>
            <person name="Ng V."/>
            <person name="Clum A."/>
            <person name="Steindorff A."/>
            <person name="Ohm R."/>
            <person name="Martin F."/>
            <person name="Silar P."/>
            <person name="Natvig D."/>
            <person name="Lalanne C."/>
            <person name="Gautier V."/>
            <person name="Ament-Velasquez S.L."/>
            <person name="Kruys A."/>
            <person name="Hutchinson M.I."/>
            <person name="Powell A.J."/>
            <person name="Barry K."/>
            <person name="Miller A.N."/>
            <person name="Grigoriev I.V."/>
            <person name="Debuchy R."/>
            <person name="Gladieux P."/>
            <person name="Thoren M.H."/>
            <person name="Johannesson H."/>
        </authorList>
    </citation>
    <scope>NUCLEOTIDE SEQUENCE</scope>
    <source>
        <strain evidence="2">SMH4607-1</strain>
    </source>
</reference>
<evidence type="ECO:0000313" key="2">
    <source>
        <dbReference type="EMBL" id="KAK0720951.1"/>
    </source>
</evidence>